<evidence type="ECO:0000256" key="2">
    <source>
        <dbReference type="ARBA" id="ARBA00023239"/>
    </source>
</evidence>
<evidence type="ECO:0000256" key="3">
    <source>
        <dbReference type="SAM" id="MobiDB-lite"/>
    </source>
</evidence>
<reference evidence="4 5" key="1">
    <citation type="submission" date="2018-03" db="EMBL/GenBank/DDBJ databases">
        <title>Genomic Encyclopedia of Archaeal and Bacterial Type Strains, Phase II (KMG-II): from individual species to whole genera.</title>
        <authorList>
            <person name="Goeker M."/>
        </authorList>
    </citation>
    <scope>NUCLEOTIDE SEQUENCE [LARGE SCALE GENOMIC DNA]</scope>
    <source>
        <strain evidence="4 5">DSM 43146</strain>
    </source>
</reference>
<dbReference type="InterPro" id="IPR050963">
    <property type="entry name" value="Sirohydro_Cobaltochel/CbiX"/>
</dbReference>
<name>A0A2T0KM34_9ACTN</name>
<dbReference type="GO" id="GO:0046872">
    <property type="term" value="F:metal ion binding"/>
    <property type="evidence" value="ECO:0007669"/>
    <property type="project" value="UniProtKB-KW"/>
</dbReference>
<comment type="caution">
    <text evidence="4">The sequence shown here is derived from an EMBL/GenBank/DDBJ whole genome shotgun (WGS) entry which is preliminary data.</text>
</comment>
<keyword evidence="2" id="KW-0456">Lyase</keyword>
<feature type="region of interest" description="Disordered" evidence="3">
    <location>
        <begin position="129"/>
        <end position="166"/>
    </location>
</feature>
<dbReference type="Proteomes" id="UP000239415">
    <property type="component" value="Unassembled WGS sequence"/>
</dbReference>
<dbReference type="InterPro" id="IPR002762">
    <property type="entry name" value="CbiX-like"/>
</dbReference>
<keyword evidence="5" id="KW-1185">Reference proteome</keyword>
<feature type="region of interest" description="Disordered" evidence="3">
    <location>
        <begin position="197"/>
        <end position="239"/>
    </location>
</feature>
<sequence>MRSARLISSSRPAVVLVAHGSRDPRAAASTSSLARAVQRARPEWMVRASYLDHAGPRPLDVLAALPGPRAVLVPLLLTAAYHGRVDLPAVIREAAASLPIRVTATDVLGPASPLLLAAVSHRLPVPGAFGPASSPSGPSGPALGTAGLSGHGPGAGSPSGTALGAAQSSGSVLGAAGLSGSVLGAAGLSGSALGAAGSSGAGASGAESSRAGSSGAESSRAGSSGAESSRAGSSGAESGAGGLDAVVLAAAGTRDAVARQTVADAAVALGERLGLPSAVSYASGPGPRADEAVSGLRKAGARRVGMAAYFLAPGLLYDASVDAALSAGAVAIAEPLGDAPQLVRLIGARVDAVLAGPLATAA</sequence>
<dbReference type="OrthoDB" id="482456at2"/>
<dbReference type="PANTHER" id="PTHR33542">
    <property type="entry name" value="SIROHYDROCHLORIN FERROCHELATASE, CHLOROPLASTIC"/>
    <property type="match status" value="1"/>
</dbReference>
<dbReference type="PANTHER" id="PTHR33542:SF5">
    <property type="entry name" value="FERROCHELATASE CHE1"/>
    <property type="match status" value="1"/>
</dbReference>
<feature type="compositionally biased region" description="Low complexity" evidence="3">
    <location>
        <begin position="204"/>
        <end position="239"/>
    </location>
</feature>
<evidence type="ECO:0000313" key="4">
    <source>
        <dbReference type="EMBL" id="PRX24684.1"/>
    </source>
</evidence>
<accession>A0A2T0KM34</accession>
<dbReference type="Gene3D" id="3.40.50.1400">
    <property type="match status" value="2"/>
</dbReference>
<proteinExistence type="predicted"/>
<keyword evidence="1" id="KW-0479">Metal-binding</keyword>
<dbReference type="AlphaFoldDB" id="A0A2T0KM34"/>
<protein>
    <submittedName>
        <fullName evidence="4">CbiX protein</fullName>
    </submittedName>
</protein>
<evidence type="ECO:0000313" key="5">
    <source>
        <dbReference type="Proteomes" id="UP000239415"/>
    </source>
</evidence>
<gene>
    <name evidence="4" type="ORF">CLV67_102463</name>
</gene>
<organism evidence="4 5">
    <name type="scientific">Actinoplanes italicus</name>
    <dbReference type="NCBI Taxonomy" id="113567"/>
    <lineage>
        <taxon>Bacteria</taxon>
        <taxon>Bacillati</taxon>
        <taxon>Actinomycetota</taxon>
        <taxon>Actinomycetes</taxon>
        <taxon>Micromonosporales</taxon>
        <taxon>Micromonosporaceae</taxon>
        <taxon>Actinoplanes</taxon>
    </lineage>
</organism>
<dbReference type="SUPFAM" id="SSF53800">
    <property type="entry name" value="Chelatase"/>
    <property type="match status" value="2"/>
</dbReference>
<dbReference type="CDD" id="cd03416">
    <property type="entry name" value="CbiX_SirB_N"/>
    <property type="match status" value="1"/>
</dbReference>
<dbReference type="EMBL" id="PVMZ01000002">
    <property type="protein sequence ID" value="PRX24684.1"/>
    <property type="molecule type" value="Genomic_DNA"/>
</dbReference>
<dbReference type="GO" id="GO:0016829">
    <property type="term" value="F:lyase activity"/>
    <property type="evidence" value="ECO:0007669"/>
    <property type="project" value="UniProtKB-KW"/>
</dbReference>
<dbReference type="Pfam" id="PF01903">
    <property type="entry name" value="CbiX"/>
    <property type="match status" value="2"/>
</dbReference>
<feature type="compositionally biased region" description="Low complexity" evidence="3">
    <location>
        <begin position="129"/>
        <end position="146"/>
    </location>
</feature>
<feature type="compositionally biased region" description="Gly residues" evidence="3">
    <location>
        <begin position="147"/>
        <end position="157"/>
    </location>
</feature>
<evidence type="ECO:0000256" key="1">
    <source>
        <dbReference type="ARBA" id="ARBA00022723"/>
    </source>
</evidence>